<dbReference type="AlphaFoldDB" id="A0A9Q3FY60"/>
<protein>
    <submittedName>
        <fullName evidence="2">Uncharacterized protein</fullName>
    </submittedName>
</protein>
<dbReference type="PANTHER" id="PTHR46579:SF2">
    <property type="entry name" value="C2H2-TYPE DOMAIN-CONTAINING PROTEIN"/>
    <property type="match status" value="1"/>
</dbReference>
<evidence type="ECO:0000313" key="3">
    <source>
        <dbReference type="Proteomes" id="UP000765509"/>
    </source>
</evidence>
<dbReference type="OrthoDB" id="3239894at2759"/>
<evidence type="ECO:0000313" key="2">
    <source>
        <dbReference type="EMBL" id="MBW0546050.1"/>
    </source>
</evidence>
<dbReference type="InterPro" id="IPR004242">
    <property type="entry name" value="Transposase_21"/>
</dbReference>
<sequence length="439" mass="49858">MGHINKQCTSKSIQPLPSSIIKLGPLARKECGAFLFKTNDKTHISLQKPICTFTYQSLNKWLTSHMWIPGFEKLLNAHKTHNSQTDPKVISDIWYGKIWHQFKSSPRSKQAFTYRPGNFVFSLYVDWLNLSSNKGAAQSISIGSIILTCLTLPPSEGYKEENMFLYAIITGPKEPSLDQMSSILELQILCNGIWFSNTHDFPQGRLIRVALLPLIADFPALRKVAAFASHLANKFCSFCNITKVEINEIDTSKFQPRTHETHLSKANECSQVQTKKEQDDFVKSNGVHWSILNNLDYWRPIDFCGIHIIHFLILGNMKEYCISFLKVGLAGHELALKEKEKFFWQTPIHPNILLLHWGLHKKGKMMMKMIFNKFIGLRNKTSQKPTFPAFGLVLPNGTNALVKLPGPTVIRLKKATEPKVVEQPPPGIPLDPKQPLLPF</sequence>
<dbReference type="Pfam" id="PF02992">
    <property type="entry name" value="Transposase_21"/>
    <property type="match status" value="1"/>
</dbReference>
<comment type="caution">
    <text evidence="2">The sequence shown here is derived from an EMBL/GenBank/DDBJ whole genome shotgun (WGS) entry which is preliminary data.</text>
</comment>
<keyword evidence="3" id="KW-1185">Reference proteome</keyword>
<evidence type="ECO:0000256" key="1">
    <source>
        <dbReference type="SAM" id="MobiDB-lite"/>
    </source>
</evidence>
<gene>
    <name evidence="2" type="ORF">O181_085765</name>
</gene>
<name>A0A9Q3FY60_9BASI</name>
<dbReference type="EMBL" id="AVOT02051003">
    <property type="protein sequence ID" value="MBW0546050.1"/>
    <property type="molecule type" value="Genomic_DNA"/>
</dbReference>
<dbReference type="PANTHER" id="PTHR46579">
    <property type="entry name" value="F5/8 TYPE C DOMAIN-CONTAINING PROTEIN-RELATED"/>
    <property type="match status" value="1"/>
</dbReference>
<feature type="region of interest" description="Disordered" evidence="1">
    <location>
        <begin position="418"/>
        <end position="439"/>
    </location>
</feature>
<reference evidence="2" key="1">
    <citation type="submission" date="2021-03" db="EMBL/GenBank/DDBJ databases">
        <title>Draft genome sequence of rust myrtle Austropuccinia psidii MF-1, a brazilian biotype.</title>
        <authorList>
            <person name="Quecine M.C."/>
            <person name="Pachon D.M.R."/>
            <person name="Bonatelli M.L."/>
            <person name="Correr F.H."/>
            <person name="Franceschini L.M."/>
            <person name="Leite T.F."/>
            <person name="Margarido G.R.A."/>
            <person name="Almeida C.A."/>
            <person name="Ferrarezi J.A."/>
            <person name="Labate C.A."/>
        </authorList>
    </citation>
    <scope>NUCLEOTIDE SEQUENCE</scope>
    <source>
        <strain evidence="2">MF-1</strain>
    </source>
</reference>
<proteinExistence type="predicted"/>
<dbReference type="Proteomes" id="UP000765509">
    <property type="component" value="Unassembled WGS sequence"/>
</dbReference>
<organism evidence="2 3">
    <name type="scientific">Austropuccinia psidii MF-1</name>
    <dbReference type="NCBI Taxonomy" id="1389203"/>
    <lineage>
        <taxon>Eukaryota</taxon>
        <taxon>Fungi</taxon>
        <taxon>Dikarya</taxon>
        <taxon>Basidiomycota</taxon>
        <taxon>Pucciniomycotina</taxon>
        <taxon>Pucciniomycetes</taxon>
        <taxon>Pucciniales</taxon>
        <taxon>Sphaerophragmiaceae</taxon>
        <taxon>Austropuccinia</taxon>
    </lineage>
</organism>
<accession>A0A9Q3FY60</accession>